<keyword evidence="5 11" id="KW-0902">Two-component regulatory system</keyword>
<reference evidence="15 16" key="1">
    <citation type="submission" date="2024-08" db="EMBL/GenBank/DDBJ databases">
        <title>Insights into the chromosomal genome structure of Flemingia macrophylla.</title>
        <authorList>
            <person name="Ding Y."/>
            <person name="Zhao Y."/>
            <person name="Bi W."/>
            <person name="Wu M."/>
            <person name="Zhao G."/>
            <person name="Gong Y."/>
            <person name="Li W."/>
            <person name="Zhang P."/>
        </authorList>
    </citation>
    <scope>NUCLEOTIDE SEQUENCE [LARGE SCALE GENOMIC DNA]</scope>
    <source>
        <strain evidence="15">DYQJB</strain>
        <tissue evidence="15">Leaf</tissue>
    </source>
</reference>
<evidence type="ECO:0000256" key="6">
    <source>
        <dbReference type="ARBA" id="ARBA00023015"/>
    </source>
</evidence>
<evidence type="ECO:0000259" key="14">
    <source>
        <dbReference type="PROSITE" id="PS50110"/>
    </source>
</evidence>
<dbReference type="PANTHER" id="PTHR43874:SF210">
    <property type="entry name" value="TWO-COMPONENT RESPONSE REGULATOR"/>
    <property type="match status" value="1"/>
</dbReference>
<evidence type="ECO:0000256" key="2">
    <source>
        <dbReference type="ARBA" id="ARBA00006015"/>
    </source>
</evidence>
<evidence type="ECO:0000256" key="12">
    <source>
        <dbReference type="PROSITE-ProRule" id="PRU00169"/>
    </source>
</evidence>
<evidence type="ECO:0000256" key="4">
    <source>
        <dbReference type="ARBA" id="ARBA00022864"/>
    </source>
</evidence>
<accession>A0ABD1L3E2</accession>
<organism evidence="15 16">
    <name type="scientific">Flemingia macrophylla</name>
    <dbReference type="NCBI Taxonomy" id="520843"/>
    <lineage>
        <taxon>Eukaryota</taxon>
        <taxon>Viridiplantae</taxon>
        <taxon>Streptophyta</taxon>
        <taxon>Embryophyta</taxon>
        <taxon>Tracheophyta</taxon>
        <taxon>Spermatophyta</taxon>
        <taxon>Magnoliopsida</taxon>
        <taxon>eudicotyledons</taxon>
        <taxon>Gunneridae</taxon>
        <taxon>Pentapetalae</taxon>
        <taxon>rosids</taxon>
        <taxon>fabids</taxon>
        <taxon>Fabales</taxon>
        <taxon>Fabaceae</taxon>
        <taxon>Papilionoideae</taxon>
        <taxon>50 kb inversion clade</taxon>
        <taxon>NPAAA clade</taxon>
        <taxon>indigoferoid/millettioid clade</taxon>
        <taxon>Phaseoleae</taxon>
        <taxon>Flemingia</taxon>
    </lineage>
</organism>
<dbReference type="GO" id="GO:0000160">
    <property type="term" value="P:phosphorelay signal transduction system"/>
    <property type="evidence" value="ECO:0007669"/>
    <property type="project" value="UniProtKB-KW"/>
</dbReference>
<comment type="similarity">
    <text evidence="2">Belongs to the ARR family. Type-B subfamily.</text>
</comment>
<evidence type="ECO:0000256" key="13">
    <source>
        <dbReference type="SAM" id="MobiDB-lite"/>
    </source>
</evidence>
<comment type="caution">
    <text evidence="12">Lacks conserved residue(s) required for the propagation of feature annotation.</text>
</comment>
<dbReference type="Proteomes" id="UP001603857">
    <property type="component" value="Unassembled WGS sequence"/>
</dbReference>
<sequence>MTVVEDHRMDDPRDQFPIGMRVLAVDDDPTCLMLLENLLRRCQYHDMDGFKLLELVGLEMDLPVIMLSVNDDPKMVMKGITHGACDYLLKPVRIEELQIIWQHVIRRRKTDDSKDHNKTSNQNKPNADNCNGRVSEATGNSDKNEKPSKKRKDQDEDDDEDHEDDHYNEDPSSQKKPRVVWSMELHSKFVCAVNQLGIDKAVPKKILDLMNVEKLTRENKYRLYLKRISRVENQQANMVAALGTADLSYLRMGSLSRVTPLQTLTGPQQFHNNAFRSFQPGGMIGRFNTSVGLNVHGLPSSENRQLGHAQNLNSSINDPLKFQSSIACGNHNGIQRMPISAGLDQLQHDKGASVGPIQNLPPPEATFPMPNNALTEDTQGRGVYENLTQVTSQNSQISFPWLDHGRFNDIWPSPVQSSGTNSYPPSDVNLSGASAVTSLCNQSHDSQTDRQCQGVFFTNNSGQMSNKVPFQEWDDHIHDSSYHSNVLLNSTDCLIPVNPADTEGHNSNKSTFNRDFHFNLCDQFQMKRDGIMGLSEDNSLKTHQGYIMNQQRSQNSRVGSLEDLVNSLMTPVMKFTQFD</sequence>
<dbReference type="SUPFAM" id="SSF52172">
    <property type="entry name" value="CheY-like"/>
    <property type="match status" value="1"/>
</dbReference>
<dbReference type="InterPro" id="IPR001789">
    <property type="entry name" value="Sig_transdc_resp-reg_receiver"/>
</dbReference>
<dbReference type="PANTHER" id="PTHR43874">
    <property type="entry name" value="TWO-COMPONENT RESPONSE REGULATOR"/>
    <property type="match status" value="1"/>
</dbReference>
<feature type="region of interest" description="Disordered" evidence="13">
    <location>
        <begin position="108"/>
        <end position="178"/>
    </location>
</feature>
<keyword evidence="7 11" id="KW-0238">DNA-binding</keyword>
<evidence type="ECO:0000256" key="3">
    <source>
        <dbReference type="ARBA" id="ARBA00022553"/>
    </source>
</evidence>
<dbReference type="InterPro" id="IPR009057">
    <property type="entry name" value="Homeodomain-like_sf"/>
</dbReference>
<evidence type="ECO:0000256" key="5">
    <source>
        <dbReference type="ARBA" id="ARBA00023012"/>
    </source>
</evidence>
<evidence type="ECO:0000256" key="11">
    <source>
        <dbReference type="PIRNR" id="PIRNR036392"/>
    </source>
</evidence>
<feature type="domain" description="Response regulatory" evidence="14">
    <location>
        <begin position="1"/>
        <end position="105"/>
    </location>
</feature>
<evidence type="ECO:0000256" key="7">
    <source>
        <dbReference type="ARBA" id="ARBA00023125"/>
    </source>
</evidence>
<dbReference type="InterPro" id="IPR045279">
    <property type="entry name" value="ARR-like"/>
</dbReference>
<name>A0ABD1L3E2_9FABA</name>
<keyword evidence="8 11" id="KW-0010">Activator</keyword>
<comment type="subcellular location">
    <subcellularLocation>
        <location evidence="1 11">Nucleus</location>
    </subcellularLocation>
</comment>
<dbReference type="Gene3D" id="3.40.50.2300">
    <property type="match status" value="1"/>
</dbReference>
<dbReference type="NCBIfam" id="TIGR01557">
    <property type="entry name" value="myb_SHAQKYF"/>
    <property type="match status" value="1"/>
</dbReference>
<dbReference type="EMBL" id="JBGMDY010000011">
    <property type="protein sequence ID" value="KAL2318032.1"/>
    <property type="molecule type" value="Genomic_DNA"/>
</dbReference>
<evidence type="ECO:0000313" key="15">
    <source>
        <dbReference type="EMBL" id="KAL2318032.1"/>
    </source>
</evidence>
<proteinExistence type="inferred from homology"/>
<evidence type="ECO:0000256" key="1">
    <source>
        <dbReference type="ARBA" id="ARBA00004123"/>
    </source>
</evidence>
<evidence type="ECO:0000313" key="16">
    <source>
        <dbReference type="Proteomes" id="UP001603857"/>
    </source>
</evidence>
<dbReference type="InterPro" id="IPR006447">
    <property type="entry name" value="Myb_dom_plants"/>
</dbReference>
<feature type="compositionally biased region" description="Basic and acidic residues" evidence="13">
    <location>
        <begin position="109"/>
        <end position="118"/>
    </location>
</feature>
<dbReference type="GO" id="GO:0003700">
    <property type="term" value="F:DNA-binding transcription factor activity"/>
    <property type="evidence" value="ECO:0007669"/>
    <property type="project" value="UniProtKB-UniRule"/>
</dbReference>
<gene>
    <name evidence="15" type="ORF">Fmac_031908</name>
</gene>
<protein>
    <recommendedName>
        <fullName evidence="11">Two-component response regulator</fullName>
    </recommendedName>
</protein>
<comment type="caution">
    <text evidence="15">The sequence shown here is derived from an EMBL/GenBank/DDBJ whole genome shotgun (WGS) entry which is preliminary data.</text>
</comment>
<dbReference type="Gene3D" id="1.10.10.60">
    <property type="entry name" value="Homeodomain-like"/>
    <property type="match status" value="1"/>
</dbReference>
<keyword evidence="16" id="KW-1185">Reference proteome</keyword>
<dbReference type="GO" id="GO:0005634">
    <property type="term" value="C:nucleus"/>
    <property type="evidence" value="ECO:0007669"/>
    <property type="project" value="UniProtKB-SubCell"/>
</dbReference>
<dbReference type="InterPro" id="IPR017053">
    <property type="entry name" value="Response_reg_B-typ_pln"/>
</dbReference>
<keyword evidence="6 11" id="KW-0805">Transcription regulation</keyword>
<dbReference type="SUPFAM" id="SSF46689">
    <property type="entry name" value="Homeodomain-like"/>
    <property type="match status" value="1"/>
</dbReference>
<evidence type="ECO:0000256" key="8">
    <source>
        <dbReference type="ARBA" id="ARBA00023159"/>
    </source>
</evidence>
<keyword evidence="3" id="KW-0597">Phosphoprotein</keyword>
<evidence type="ECO:0000256" key="9">
    <source>
        <dbReference type="ARBA" id="ARBA00023163"/>
    </source>
</evidence>
<dbReference type="AlphaFoldDB" id="A0ABD1L3E2"/>
<dbReference type="InterPro" id="IPR011006">
    <property type="entry name" value="CheY-like_superfamily"/>
</dbReference>
<feature type="compositionally biased region" description="Basic and acidic residues" evidence="13">
    <location>
        <begin position="164"/>
        <end position="173"/>
    </location>
</feature>
<dbReference type="Pfam" id="PF00072">
    <property type="entry name" value="Response_reg"/>
    <property type="match status" value="1"/>
</dbReference>
<dbReference type="CDD" id="cd17584">
    <property type="entry name" value="REC_typeB_ARR-like"/>
    <property type="match status" value="1"/>
</dbReference>
<evidence type="ECO:0000256" key="10">
    <source>
        <dbReference type="ARBA" id="ARBA00023242"/>
    </source>
</evidence>
<dbReference type="SMART" id="SM00448">
    <property type="entry name" value="REC"/>
    <property type="match status" value="1"/>
</dbReference>
<feature type="compositionally biased region" description="Polar residues" evidence="13">
    <location>
        <begin position="119"/>
        <end position="129"/>
    </location>
</feature>
<keyword evidence="4" id="KW-0932">Cytokinin signaling pathway</keyword>
<dbReference type="GO" id="GO:0003677">
    <property type="term" value="F:DNA binding"/>
    <property type="evidence" value="ECO:0007669"/>
    <property type="project" value="UniProtKB-KW"/>
</dbReference>
<comment type="function">
    <text evidence="11">Transcriptional activator that binds specific DNA sequence.</text>
</comment>
<keyword evidence="9 11" id="KW-0804">Transcription</keyword>
<dbReference type="GO" id="GO:0009736">
    <property type="term" value="P:cytokinin-activated signaling pathway"/>
    <property type="evidence" value="ECO:0007669"/>
    <property type="project" value="UniProtKB-KW"/>
</dbReference>
<dbReference type="FunFam" id="1.10.10.60:FF:000007">
    <property type="entry name" value="Two-component response regulator"/>
    <property type="match status" value="1"/>
</dbReference>
<keyword evidence="10 11" id="KW-0539">Nucleus</keyword>
<dbReference type="PIRSF" id="PIRSF036392">
    <property type="entry name" value="RR_ARR_type-B"/>
    <property type="match status" value="1"/>
</dbReference>
<dbReference type="PROSITE" id="PS50110">
    <property type="entry name" value="RESPONSE_REGULATORY"/>
    <property type="match status" value="1"/>
</dbReference>